<feature type="domain" description="Ig-like" evidence="6">
    <location>
        <begin position="211"/>
        <end position="301"/>
    </location>
</feature>
<dbReference type="InterPro" id="IPR007110">
    <property type="entry name" value="Ig-like_dom"/>
</dbReference>
<comment type="subcellular location">
    <subcellularLocation>
        <location evidence="1">Membrane</location>
    </subcellularLocation>
</comment>
<feature type="region of interest" description="Disordered" evidence="5">
    <location>
        <begin position="379"/>
        <end position="430"/>
    </location>
</feature>
<keyword evidence="2" id="KW-0732">Signal</keyword>
<dbReference type="GeneID" id="101687034"/>
<gene>
    <name evidence="8" type="primary">LOC101687034</name>
</gene>
<dbReference type="InterPro" id="IPR013783">
    <property type="entry name" value="Ig-like_fold"/>
</dbReference>
<evidence type="ECO:0000313" key="7">
    <source>
        <dbReference type="Proteomes" id="UP000000715"/>
    </source>
</evidence>
<dbReference type="OrthoDB" id="9835793at2759"/>
<dbReference type="SUPFAM" id="SSF48726">
    <property type="entry name" value="Immunoglobulin"/>
    <property type="match status" value="1"/>
</dbReference>
<dbReference type="InterPro" id="IPR015631">
    <property type="entry name" value="CD2/SLAM_rcpt"/>
</dbReference>
<keyword evidence="3" id="KW-0472">Membrane</keyword>
<feature type="compositionally biased region" description="Low complexity" evidence="5">
    <location>
        <begin position="408"/>
        <end position="420"/>
    </location>
</feature>
<dbReference type="GO" id="GO:0016020">
    <property type="term" value="C:membrane"/>
    <property type="evidence" value="ECO:0007669"/>
    <property type="project" value="UniProtKB-SubCell"/>
</dbReference>
<sequence>MGACSEDPHLYEASGLLRFTSLLLSVCSAVTQSPGAPESAVDDSGNPVPLKGIQGASVLFLVIRNPELLPEVELENITWGIINQKLYTPVLQVSPRGDAPRWVNFQDKFEKRVHVVNTTTLRIDNLTLEDSGLYRVQQSYTRGRQYHQDFHLTVYEIRCCEVSTSAGRAETHTRDESGGGSQSFRENPQEKAGAEMFSTHVRFCPLIPPSPEAVPRPQIRATVLSLTPGWCNITMECNTTETRKNLTVTWENESLPRELEQRPAPGPAPNPWTLAVNLPLSRPSPSLTCVVSNQADQKAASQDLGDVCGRGECTCQRGGTLPQLRVTVRGFCPPCLCHPLLLGHPVQDSGRNIQPASALWCHSHAAHLRGLQDSGLRAPLPDSGLTDTRHTHPLACVPDVSHSPPLPASAQAPPSALSPSKSGVPHSPLTPIQGPPPCSWLWGPVTRAVPQGRVLGAVPA</sequence>
<dbReference type="PANTHER" id="PTHR12080">
    <property type="entry name" value="SIGNALING LYMPHOCYTIC ACTIVATION MOLECULE"/>
    <property type="match status" value="1"/>
</dbReference>
<dbReference type="PANTHER" id="PTHR12080:SF110">
    <property type="entry name" value="IG-LIKE DOMAIN-CONTAINING PROTEIN"/>
    <property type="match status" value="1"/>
</dbReference>
<dbReference type="AlphaFoldDB" id="A0A8U0V7D2"/>
<evidence type="ECO:0000256" key="2">
    <source>
        <dbReference type="ARBA" id="ARBA00022729"/>
    </source>
</evidence>
<evidence type="ECO:0000256" key="5">
    <source>
        <dbReference type="SAM" id="MobiDB-lite"/>
    </source>
</evidence>
<dbReference type="SMART" id="SM00409">
    <property type="entry name" value="IG"/>
    <property type="match status" value="1"/>
</dbReference>
<evidence type="ECO:0000256" key="1">
    <source>
        <dbReference type="ARBA" id="ARBA00004370"/>
    </source>
</evidence>
<dbReference type="InterPro" id="IPR036179">
    <property type="entry name" value="Ig-like_dom_sf"/>
</dbReference>
<dbReference type="PROSITE" id="PS50835">
    <property type="entry name" value="IG_LIKE"/>
    <property type="match status" value="1"/>
</dbReference>
<reference evidence="8" key="1">
    <citation type="submission" date="2025-08" db="UniProtKB">
        <authorList>
            <consortium name="RefSeq"/>
        </authorList>
    </citation>
    <scope>IDENTIFICATION</scope>
    <source>
        <tissue evidence="8">Brain</tissue>
    </source>
</reference>
<name>A0A8U0V7D2_MUSPF</name>
<protein>
    <submittedName>
        <fullName evidence="8">Uncharacterized protein LOC101687034 isoform X1</fullName>
    </submittedName>
</protein>
<dbReference type="RefSeq" id="XP_044942600.1">
    <property type="nucleotide sequence ID" value="XM_045086665.1"/>
</dbReference>
<dbReference type="InterPro" id="IPR003599">
    <property type="entry name" value="Ig_sub"/>
</dbReference>
<proteinExistence type="predicted"/>
<feature type="region of interest" description="Disordered" evidence="5">
    <location>
        <begin position="166"/>
        <end position="191"/>
    </location>
</feature>
<evidence type="ECO:0000259" key="6">
    <source>
        <dbReference type="PROSITE" id="PS50835"/>
    </source>
</evidence>
<keyword evidence="4" id="KW-0325">Glycoprotein</keyword>
<evidence type="ECO:0000256" key="3">
    <source>
        <dbReference type="ARBA" id="ARBA00023136"/>
    </source>
</evidence>
<dbReference type="Proteomes" id="UP000000715">
    <property type="component" value="Unplaced"/>
</dbReference>
<dbReference type="Gene3D" id="2.60.40.10">
    <property type="entry name" value="Immunoglobulins"/>
    <property type="match status" value="2"/>
</dbReference>
<evidence type="ECO:0000313" key="8">
    <source>
        <dbReference type="RefSeq" id="XP_044942600.1"/>
    </source>
</evidence>
<keyword evidence="7" id="KW-1185">Reference proteome</keyword>
<evidence type="ECO:0000256" key="4">
    <source>
        <dbReference type="ARBA" id="ARBA00023180"/>
    </source>
</evidence>
<organism evidence="7 8">
    <name type="scientific">Mustela putorius furo</name>
    <name type="common">European domestic ferret</name>
    <name type="synonym">Mustela furo</name>
    <dbReference type="NCBI Taxonomy" id="9669"/>
    <lineage>
        <taxon>Eukaryota</taxon>
        <taxon>Metazoa</taxon>
        <taxon>Chordata</taxon>
        <taxon>Craniata</taxon>
        <taxon>Vertebrata</taxon>
        <taxon>Euteleostomi</taxon>
        <taxon>Mammalia</taxon>
        <taxon>Eutheria</taxon>
        <taxon>Laurasiatheria</taxon>
        <taxon>Carnivora</taxon>
        <taxon>Caniformia</taxon>
        <taxon>Musteloidea</taxon>
        <taxon>Mustelidae</taxon>
        <taxon>Mustelinae</taxon>
        <taxon>Mustela</taxon>
    </lineage>
</organism>
<accession>A0A8U0V7D2</accession>